<feature type="compositionally biased region" description="Polar residues" evidence="1">
    <location>
        <begin position="466"/>
        <end position="494"/>
    </location>
</feature>
<accession>A0A0F9J630</accession>
<name>A0A0F9J630_9ZZZZ</name>
<proteinExistence type="predicted"/>
<dbReference type="GO" id="GO:0019068">
    <property type="term" value="P:virion assembly"/>
    <property type="evidence" value="ECO:0007669"/>
    <property type="project" value="InterPro"/>
</dbReference>
<evidence type="ECO:0000256" key="1">
    <source>
        <dbReference type="SAM" id="MobiDB-lite"/>
    </source>
</evidence>
<comment type="caution">
    <text evidence="2">The sequence shown here is derived from an EMBL/GenBank/DDBJ whole genome shotgun (WGS) entry which is preliminary data.</text>
</comment>
<protein>
    <recommendedName>
        <fullName evidence="3">Phage portal protein</fullName>
    </recommendedName>
</protein>
<dbReference type="NCBIfam" id="TIGR01539">
    <property type="entry name" value="portal_lambda"/>
    <property type="match status" value="1"/>
</dbReference>
<dbReference type="AlphaFoldDB" id="A0A0F9J630"/>
<organism evidence="2">
    <name type="scientific">marine sediment metagenome</name>
    <dbReference type="NCBI Taxonomy" id="412755"/>
    <lineage>
        <taxon>unclassified sequences</taxon>
        <taxon>metagenomes</taxon>
        <taxon>ecological metagenomes</taxon>
    </lineage>
</organism>
<dbReference type="EMBL" id="LAZR01010762">
    <property type="protein sequence ID" value="KKM65219.1"/>
    <property type="molecule type" value="Genomic_DNA"/>
</dbReference>
<evidence type="ECO:0008006" key="3">
    <source>
        <dbReference type="Google" id="ProtNLM"/>
    </source>
</evidence>
<gene>
    <name evidence="2" type="ORF">LCGC14_1493460</name>
</gene>
<sequence>MGFVRSLVHRPRANFAGAQIGRLTLDWIMAHRSADQEIRGSLILLRDRARELVRNTSWVRRYVRLLAQNVMGPKGIGLQARMQSGGRPLAQANQRTEDAWGRWGEPGVCTVDGKLSWRGLQHLVMKNLPSDGEVLIRIVRGFDNPFGFALQVLDPDQLDENYNIPRAPDSPDNEIRMGVELDHWGRPVAYHLWDGHPSELHGRRKRKRVPAADIIHLGEPDRPAQTRYVPWIASVMLDLNMLRGYFEAELVAARVAAASGGFFTRDAEDLGSNPDQSEDEPLAMDAEPGTFHELPAGMGVETFTPDHPTAAFPAFVKAILRSVATGLGISYNILANDLEHVNYSSIRAGMLDERDYYRTIQEWMIDHFHKRVYKEWLPWAMLTGRLDSRVPLARYQAVIWQPRGWQWVDPEKDINAAIKGIQQGLNSRQRILGGHGLDFEEVIDDLAKEKAMLEERGLYAVPEQTGELTITPDTQGTGDPPKQSKNGNGATPSNRVRGLV</sequence>
<evidence type="ECO:0000313" key="2">
    <source>
        <dbReference type="EMBL" id="KKM65219.1"/>
    </source>
</evidence>
<dbReference type="Pfam" id="PF05136">
    <property type="entry name" value="Phage_portal_2"/>
    <property type="match status" value="1"/>
</dbReference>
<dbReference type="GO" id="GO:0005198">
    <property type="term" value="F:structural molecule activity"/>
    <property type="evidence" value="ECO:0007669"/>
    <property type="project" value="InterPro"/>
</dbReference>
<dbReference type="InterPro" id="IPR006429">
    <property type="entry name" value="Phage_lambda_portal"/>
</dbReference>
<feature type="region of interest" description="Disordered" evidence="1">
    <location>
        <begin position="463"/>
        <end position="500"/>
    </location>
</feature>
<reference evidence="2" key="1">
    <citation type="journal article" date="2015" name="Nature">
        <title>Complex archaea that bridge the gap between prokaryotes and eukaryotes.</title>
        <authorList>
            <person name="Spang A."/>
            <person name="Saw J.H."/>
            <person name="Jorgensen S.L."/>
            <person name="Zaremba-Niedzwiedzka K."/>
            <person name="Martijn J."/>
            <person name="Lind A.E."/>
            <person name="van Eijk R."/>
            <person name="Schleper C."/>
            <person name="Guy L."/>
            <person name="Ettema T.J."/>
        </authorList>
    </citation>
    <scope>NUCLEOTIDE SEQUENCE</scope>
</reference>